<evidence type="ECO:0000313" key="2">
    <source>
        <dbReference type="EMBL" id="KAL0378385.1"/>
    </source>
</evidence>
<dbReference type="Gene3D" id="2.160.20.80">
    <property type="entry name" value="E3 ubiquitin-protein ligase SopA"/>
    <property type="match status" value="1"/>
</dbReference>
<name>A0AAW2REP6_SESRA</name>
<reference evidence="2" key="1">
    <citation type="submission" date="2020-06" db="EMBL/GenBank/DDBJ databases">
        <authorList>
            <person name="Li T."/>
            <person name="Hu X."/>
            <person name="Zhang T."/>
            <person name="Song X."/>
            <person name="Zhang H."/>
            <person name="Dai N."/>
            <person name="Sheng W."/>
            <person name="Hou X."/>
            <person name="Wei L."/>
        </authorList>
    </citation>
    <scope>NUCLEOTIDE SEQUENCE</scope>
    <source>
        <strain evidence="2">G02</strain>
        <tissue evidence="2">Leaf</tissue>
    </source>
</reference>
<protein>
    <submittedName>
        <fullName evidence="2">Uncharacterized protein</fullName>
    </submittedName>
</protein>
<dbReference type="SUPFAM" id="SSF141571">
    <property type="entry name" value="Pentapeptide repeat-like"/>
    <property type="match status" value="1"/>
</dbReference>
<dbReference type="AlphaFoldDB" id="A0AAW2REP6"/>
<gene>
    <name evidence="2" type="ORF">Sradi_3144000</name>
</gene>
<evidence type="ECO:0000256" key="1">
    <source>
        <dbReference type="SAM" id="MobiDB-lite"/>
    </source>
</evidence>
<organism evidence="2">
    <name type="scientific">Sesamum radiatum</name>
    <name type="common">Black benniseed</name>
    <dbReference type="NCBI Taxonomy" id="300843"/>
    <lineage>
        <taxon>Eukaryota</taxon>
        <taxon>Viridiplantae</taxon>
        <taxon>Streptophyta</taxon>
        <taxon>Embryophyta</taxon>
        <taxon>Tracheophyta</taxon>
        <taxon>Spermatophyta</taxon>
        <taxon>Magnoliopsida</taxon>
        <taxon>eudicotyledons</taxon>
        <taxon>Gunneridae</taxon>
        <taxon>Pentapetalae</taxon>
        <taxon>asterids</taxon>
        <taxon>lamiids</taxon>
        <taxon>Lamiales</taxon>
        <taxon>Pedaliaceae</taxon>
        <taxon>Sesamum</taxon>
    </lineage>
</organism>
<reference evidence="2" key="2">
    <citation type="journal article" date="2024" name="Plant">
        <title>Genomic evolution and insights into agronomic trait innovations of Sesamum species.</title>
        <authorList>
            <person name="Miao H."/>
            <person name="Wang L."/>
            <person name="Qu L."/>
            <person name="Liu H."/>
            <person name="Sun Y."/>
            <person name="Le M."/>
            <person name="Wang Q."/>
            <person name="Wei S."/>
            <person name="Zheng Y."/>
            <person name="Lin W."/>
            <person name="Duan Y."/>
            <person name="Cao H."/>
            <person name="Xiong S."/>
            <person name="Wang X."/>
            <person name="Wei L."/>
            <person name="Li C."/>
            <person name="Ma Q."/>
            <person name="Ju M."/>
            <person name="Zhao R."/>
            <person name="Li G."/>
            <person name="Mu C."/>
            <person name="Tian Q."/>
            <person name="Mei H."/>
            <person name="Zhang T."/>
            <person name="Gao T."/>
            <person name="Zhang H."/>
        </authorList>
    </citation>
    <scope>NUCLEOTIDE SEQUENCE</scope>
    <source>
        <strain evidence="2">G02</strain>
    </source>
</reference>
<dbReference type="EMBL" id="JACGWJ010000013">
    <property type="protein sequence ID" value="KAL0378385.1"/>
    <property type="molecule type" value="Genomic_DNA"/>
</dbReference>
<comment type="caution">
    <text evidence="2">The sequence shown here is derived from an EMBL/GenBank/DDBJ whole genome shotgun (WGS) entry which is preliminary data.</text>
</comment>
<proteinExistence type="predicted"/>
<accession>A0AAW2REP6</accession>
<sequence>MLKKASPGLFYFTSRGDAHFLSSDISIEEWKRHYFFISSPTPWPLPRSWISAAPDVTRYSTHTHPALFQQLLEQLNSFHYDPCSLAQPALLFRYGLSPKEVALDTAAVTMFNKLLQDKTLGIGKGPGDSRGKKQVDPLSPRAKRVKASSGSFAQPTKKPMTHSHLLRPSPLQVKKEKLGLGEESSLLKEEGDDGQALDFIKGLLSSSDRRFLEDLTPSHAANLLASSASKTILLIGDLLEQGGRATEGALKRVEDLEDDIRQFVDAGYPPLTTPTNSLDINAGLADAPKPDEDVPPELPESLLRALPEGDAPEDLVEEVVPLKWFSLLLGVLRKVHTSRVALSKTGASKAALSKTGAIMVALSKTRASKAALSKTGASKAALSKTGASKATLSKTGASKAVLSTTQANKAALSKIRTSKAVLSKACASRATLASIAPVRHL</sequence>
<feature type="region of interest" description="Disordered" evidence="1">
    <location>
        <begin position="122"/>
        <end position="172"/>
    </location>
</feature>